<evidence type="ECO:0000313" key="2">
    <source>
        <dbReference type="EMBL" id="CUR55142.1"/>
    </source>
</evidence>
<reference evidence="2" key="1">
    <citation type="submission" date="2015-08" db="EMBL/GenBank/DDBJ databases">
        <authorList>
            <person name="Babu N.S."/>
            <person name="Beckwith C.J."/>
            <person name="Beseler K.G."/>
            <person name="Brison A."/>
            <person name="Carone J.V."/>
            <person name="Caskin T.P."/>
            <person name="Diamond M."/>
            <person name="Durham M.E."/>
            <person name="Foxe J.M."/>
            <person name="Go M."/>
            <person name="Henderson B.A."/>
            <person name="Jones I.B."/>
            <person name="McGettigan J.A."/>
            <person name="Micheletti S.J."/>
            <person name="Nasrallah M.E."/>
            <person name="Ortiz D."/>
            <person name="Piller C.R."/>
            <person name="Privatt S.R."/>
            <person name="Schneider S.L."/>
            <person name="Sharp S."/>
            <person name="Smith T.C."/>
            <person name="Stanton J.D."/>
            <person name="Ullery H.E."/>
            <person name="Wilson R.J."/>
            <person name="Serrano M.G."/>
            <person name="Buck G."/>
            <person name="Lee V."/>
            <person name="Wang Y."/>
            <person name="Carvalho R."/>
            <person name="Voegtly L."/>
            <person name="Shi R."/>
            <person name="Duckworth R."/>
            <person name="Johnson A."/>
            <person name="Loviza R."/>
            <person name="Walstead R."/>
            <person name="Shah Z."/>
            <person name="Kiflezghi M."/>
            <person name="Wade K."/>
            <person name="Ball S.L."/>
            <person name="Bradley K.W."/>
            <person name="Asai D.J."/>
            <person name="Bowman C.A."/>
            <person name="Russell D.A."/>
            <person name="Pope W.H."/>
            <person name="Jacobs-Sera D."/>
            <person name="Hendrix R.W."/>
            <person name="Hatfull G.F."/>
        </authorList>
    </citation>
    <scope>NUCLEOTIDE SEQUENCE</scope>
</reference>
<name>A0A2P2C340_9ZZZZ</name>
<organism evidence="2">
    <name type="scientific">metagenome</name>
    <dbReference type="NCBI Taxonomy" id="256318"/>
    <lineage>
        <taxon>unclassified sequences</taxon>
        <taxon>metagenomes</taxon>
    </lineage>
</organism>
<feature type="compositionally biased region" description="Pro residues" evidence="1">
    <location>
        <begin position="51"/>
        <end position="67"/>
    </location>
</feature>
<evidence type="ECO:0000256" key="1">
    <source>
        <dbReference type="SAM" id="MobiDB-lite"/>
    </source>
</evidence>
<gene>
    <name evidence="2" type="ORF">NOCA2230062</name>
</gene>
<accession>A0A2P2C340</accession>
<dbReference type="AlphaFoldDB" id="A0A2P2C340"/>
<dbReference type="EMBL" id="CZKA01000016">
    <property type="protein sequence ID" value="CUR55142.1"/>
    <property type="molecule type" value="Genomic_DNA"/>
</dbReference>
<protein>
    <submittedName>
        <fullName evidence="2">Uncharacterized protein</fullName>
    </submittedName>
</protein>
<feature type="compositionally biased region" description="Low complexity" evidence="1">
    <location>
        <begin position="27"/>
        <end position="50"/>
    </location>
</feature>
<feature type="compositionally biased region" description="Low complexity" evidence="1">
    <location>
        <begin position="1"/>
        <end position="16"/>
    </location>
</feature>
<feature type="compositionally biased region" description="Low complexity" evidence="1">
    <location>
        <begin position="68"/>
        <end position="78"/>
    </location>
</feature>
<sequence length="206" mass="21781">MLCSRRSPTRSTSPTPTGAPTPAMPVPNATRASRPSRSPSPNGPGNNPSPSRHPSPSPSRHPSPSIPRTPWSRDPLLLPRARRRRERLDVDPAAAALLEATDLVQHVVAGRRAEVGPELDRVRGAGHHLEPGPAQGGARRDVVGSGAWVPGAEHVVELAERVGRVAGPHQLLRPGRQTGATMERAAARVVRRFAAAGAHLGEPHAL</sequence>
<proteinExistence type="predicted"/>
<feature type="region of interest" description="Disordered" evidence="1">
    <location>
        <begin position="1"/>
        <end position="78"/>
    </location>
</feature>